<feature type="region of interest" description="Disordered" evidence="11">
    <location>
        <begin position="404"/>
        <end position="430"/>
    </location>
</feature>
<comment type="catalytic activity">
    <reaction evidence="8">
        <text>L-seryl-[protein] + ATP = O-phospho-L-seryl-[protein] + ADP + H(+)</text>
        <dbReference type="Rhea" id="RHEA:17989"/>
        <dbReference type="Rhea" id="RHEA-COMP:9863"/>
        <dbReference type="Rhea" id="RHEA-COMP:11604"/>
        <dbReference type="ChEBI" id="CHEBI:15378"/>
        <dbReference type="ChEBI" id="CHEBI:29999"/>
        <dbReference type="ChEBI" id="CHEBI:30616"/>
        <dbReference type="ChEBI" id="CHEBI:83421"/>
        <dbReference type="ChEBI" id="CHEBI:456216"/>
        <dbReference type="EC" id="2.7.11.1"/>
    </reaction>
</comment>
<evidence type="ECO:0000256" key="11">
    <source>
        <dbReference type="SAM" id="MobiDB-lite"/>
    </source>
</evidence>
<dbReference type="Pfam" id="PF00069">
    <property type="entry name" value="Pkinase"/>
    <property type="match status" value="1"/>
</dbReference>
<dbReference type="InterPro" id="IPR017441">
    <property type="entry name" value="Protein_kinase_ATP_BS"/>
</dbReference>
<name>A0A814I5R6_ADIRI</name>
<keyword evidence="3" id="KW-0808">Transferase</keyword>
<dbReference type="GO" id="GO:0005634">
    <property type="term" value="C:nucleus"/>
    <property type="evidence" value="ECO:0007669"/>
    <property type="project" value="TreeGrafter"/>
</dbReference>
<dbReference type="InterPro" id="IPR045216">
    <property type="entry name" value="CK2_alpha"/>
</dbReference>
<dbReference type="OrthoDB" id="10254671at2759"/>
<protein>
    <recommendedName>
        <fullName evidence="1">non-specific serine/threonine protein kinase</fullName>
        <ecNumber evidence="1">2.7.11.1</ecNumber>
    </recommendedName>
</protein>
<organism evidence="13 14">
    <name type="scientific">Adineta ricciae</name>
    <name type="common">Rotifer</name>
    <dbReference type="NCBI Taxonomy" id="249248"/>
    <lineage>
        <taxon>Eukaryota</taxon>
        <taxon>Metazoa</taxon>
        <taxon>Spiralia</taxon>
        <taxon>Gnathifera</taxon>
        <taxon>Rotifera</taxon>
        <taxon>Eurotatoria</taxon>
        <taxon>Bdelloidea</taxon>
        <taxon>Adinetida</taxon>
        <taxon>Adinetidae</taxon>
        <taxon>Adineta</taxon>
    </lineage>
</organism>
<keyword evidence="5" id="KW-0418">Kinase</keyword>
<evidence type="ECO:0000256" key="1">
    <source>
        <dbReference type="ARBA" id="ARBA00012513"/>
    </source>
</evidence>
<dbReference type="InterPro" id="IPR011009">
    <property type="entry name" value="Kinase-like_dom_sf"/>
</dbReference>
<feature type="domain" description="Protein kinase" evidence="12">
    <location>
        <begin position="101"/>
        <end position="386"/>
    </location>
</feature>
<comment type="caution">
    <text evidence="13">The sequence shown here is derived from an EMBL/GenBank/DDBJ whole genome shotgun (WGS) entry which is preliminary data.</text>
</comment>
<evidence type="ECO:0000256" key="6">
    <source>
        <dbReference type="ARBA" id="ARBA00022840"/>
    </source>
</evidence>
<accession>A0A814I5R6</accession>
<feature type="compositionally biased region" description="Low complexity" evidence="11">
    <location>
        <begin position="409"/>
        <end position="430"/>
    </location>
</feature>
<reference evidence="13" key="1">
    <citation type="submission" date="2021-02" db="EMBL/GenBank/DDBJ databases">
        <authorList>
            <person name="Nowell W R."/>
        </authorList>
    </citation>
    <scope>NUCLEOTIDE SEQUENCE</scope>
</reference>
<evidence type="ECO:0000256" key="9">
    <source>
        <dbReference type="PROSITE-ProRule" id="PRU10141"/>
    </source>
</evidence>
<dbReference type="GO" id="GO:0004674">
    <property type="term" value="F:protein serine/threonine kinase activity"/>
    <property type="evidence" value="ECO:0007669"/>
    <property type="project" value="UniProtKB-KW"/>
</dbReference>
<evidence type="ECO:0000256" key="7">
    <source>
        <dbReference type="ARBA" id="ARBA00047899"/>
    </source>
</evidence>
<evidence type="ECO:0000313" key="14">
    <source>
        <dbReference type="Proteomes" id="UP000663852"/>
    </source>
</evidence>
<dbReference type="PROSITE" id="PS00108">
    <property type="entry name" value="PROTEIN_KINASE_ST"/>
    <property type="match status" value="1"/>
</dbReference>
<sequence length="430" mass="50792">MIVGKKLIEISAKSPTSIYIFLEIRFRRSTRNKSRKKTMSSRPRIHCPFSLLLLWFAVVNVQIYMAQPSRARVYADCNTHRPREYYDYELHVVEWGNQDDYQIVRKLGRGKYSEVFEGINITNNEKVVIKILKPVKKKKIKREIKILENLRGGPNVITLLDIVKDPVSRTPALIFEYVNNTDFKQLYPTLSDYDIRFYMYELLKGLDYCHSMGIMHRDVKPHNVMIDHENRKLRLIDWGLAEFYHPNQEYNVRVASRYFKGPELLVDYQYYDYSLDMWSLGCMLASMIFRKEPFFHGHDNYDQLVRIAKVLGTDELYEYLEKYQIELDPRFNEILGRHSRKRWERFVHSENQHLVSQEALDFLDKLLRYDHNDRLTAKEAMDHPYFYPIVRDQGRTTSQALLSNNAGASVSSTNSPSPLNVNSSVTTTNQ</sequence>
<dbReference type="AlphaFoldDB" id="A0A814I5R6"/>
<dbReference type="PROSITE" id="PS50011">
    <property type="entry name" value="PROTEIN_KINASE_DOM"/>
    <property type="match status" value="1"/>
</dbReference>
<dbReference type="EMBL" id="CAJNOJ010000067">
    <property type="protein sequence ID" value="CAF1019106.1"/>
    <property type="molecule type" value="Genomic_DNA"/>
</dbReference>
<feature type="binding site" evidence="9">
    <location>
        <position position="130"/>
    </location>
    <ligand>
        <name>ATP</name>
        <dbReference type="ChEBI" id="CHEBI:30616"/>
    </ligand>
</feature>
<comment type="catalytic activity">
    <reaction evidence="7">
        <text>L-threonyl-[protein] + ATP = O-phospho-L-threonyl-[protein] + ADP + H(+)</text>
        <dbReference type="Rhea" id="RHEA:46608"/>
        <dbReference type="Rhea" id="RHEA-COMP:11060"/>
        <dbReference type="Rhea" id="RHEA-COMP:11605"/>
        <dbReference type="ChEBI" id="CHEBI:15378"/>
        <dbReference type="ChEBI" id="CHEBI:30013"/>
        <dbReference type="ChEBI" id="CHEBI:30616"/>
        <dbReference type="ChEBI" id="CHEBI:61977"/>
        <dbReference type="ChEBI" id="CHEBI:456216"/>
        <dbReference type="EC" id="2.7.11.1"/>
    </reaction>
</comment>
<evidence type="ECO:0000256" key="5">
    <source>
        <dbReference type="ARBA" id="ARBA00022777"/>
    </source>
</evidence>
<keyword evidence="2 10" id="KW-0723">Serine/threonine-protein kinase</keyword>
<gene>
    <name evidence="13" type="ORF">EDS130_LOCUS15796</name>
</gene>
<dbReference type="Proteomes" id="UP000663852">
    <property type="component" value="Unassembled WGS sequence"/>
</dbReference>
<keyword evidence="6 9" id="KW-0067">ATP-binding</keyword>
<dbReference type="GO" id="GO:0051726">
    <property type="term" value="P:regulation of cell cycle"/>
    <property type="evidence" value="ECO:0007669"/>
    <property type="project" value="TreeGrafter"/>
</dbReference>
<dbReference type="SUPFAM" id="SSF56112">
    <property type="entry name" value="Protein kinase-like (PK-like)"/>
    <property type="match status" value="1"/>
</dbReference>
<dbReference type="PANTHER" id="PTHR24054">
    <property type="entry name" value="CASEIN KINASE II SUBUNIT ALPHA"/>
    <property type="match status" value="1"/>
</dbReference>
<evidence type="ECO:0000256" key="3">
    <source>
        <dbReference type="ARBA" id="ARBA00022679"/>
    </source>
</evidence>
<evidence type="ECO:0000256" key="4">
    <source>
        <dbReference type="ARBA" id="ARBA00022741"/>
    </source>
</evidence>
<comment type="similarity">
    <text evidence="10">Belongs to the protein kinase superfamily.</text>
</comment>
<dbReference type="EC" id="2.7.11.1" evidence="1"/>
<dbReference type="PROSITE" id="PS00107">
    <property type="entry name" value="PROTEIN_KINASE_ATP"/>
    <property type="match status" value="1"/>
</dbReference>
<dbReference type="FunFam" id="3.30.200.20:FF:000088">
    <property type="entry name" value="Casein kinase II subunit alpha"/>
    <property type="match status" value="1"/>
</dbReference>
<dbReference type="InterPro" id="IPR008271">
    <property type="entry name" value="Ser/Thr_kinase_AS"/>
</dbReference>
<dbReference type="FunFam" id="1.10.510.10:FF:000059">
    <property type="entry name" value="Casein kinase II subunit alpha"/>
    <property type="match status" value="1"/>
</dbReference>
<evidence type="ECO:0000256" key="2">
    <source>
        <dbReference type="ARBA" id="ARBA00022527"/>
    </source>
</evidence>
<evidence type="ECO:0000259" key="12">
    <source>
        <dbReference type="PROSITE" id="PS50011"/>
    </source>
</evidence>
<dbReference type="SMART" id="SM00220">
    <property type="entry name" value="S_TKc"/>
    <property type="match status" value="1"/>
</dbReference>
<dbReference type="CDD" id="cd14132">
    <property type="entry name" value="STKc_CK2_alpha"/>
    <property type="match status" value="1"/>
</dbReference>
<evidence type="ECO:0000313" key="13">
    <source>
        <dbReference type="EMBL" id="CAF1019106.1"/>
    </source>
</evidence>
<dbReference type="PANTHER" id="PTHR24054:SF0">
    <property type="entry name" value="CASEIN KINASE II SUBUNIT ALPHA"/>
    <property type="match status" value="1"/>
</dbReference>
<dbReference type="GO" id="GO:0005829">
    <property type="term" value="C:cytosol"/>
    <property type="evidence" value="ECO:0007669"/>
    <property type="project" value="TreeGrafter"/>
</dbReference>
<dbReference type="Gene3D" id="1.10.510.10">
    <property type="entry name" value="Transferase(Phosphotransferase) domain 1"/>
    <property type="match status" value="1"/>
</dbReference>
<dbReference type="GO" id="GO:0005524">
    <property type="term" value="F:ATP binding"/>
    <property type="evidence" value="ECO:0007669"/>
    <property type="project" value="UniProtKB-UniRule"/>
</dbReference>
<proteinExistence type="inferred from homology"/>
<dbReference type="GO" id="GO:0005956">
    <property type="term" value="C:protein kinase CK2 complex"/>
    <property type="evidence" value="ECO:0007669"/>
    <property type="project" value="TreeGrafter"/>
</dbReference>
<dbReference type="Gene3D" id="3.30.200.20">
    <property type="entry name" value="Phosphorylase Kinase, domain 1"/>
    <property type="match status" value="1"/>
</dbReference>
<evidence type="ECO:0000256" key="8">
    <source>
        <dbReference type="ARBA" id="ARBA00048679"/>
    </source>
</evidence>
<dbReference type="InterPro" id="IPR000719">
    <property type="entry name" value="Prot_kinase_dom"/>
</dbReference>
<evidence type="ECO:0000256" key="10">
    <source>
        <dbReference type="RuleBase" id="RU000304"/>
    </source>
</evidence>
<keyword evidence="4 9" id="KW-0547">Nucleotide-binding</keyword>